<gene>
    <name evidence="2" type="ORF">COCSUDRAFT_42321</name>
</gene>
<evidence type="ECO:0000256" key="1">
    <source>
        <dbReference type="SAM" id="MobiDB-lite"/>
    </source>
</evidence>
<evidence type="ECO:0000313" key="3">
    <source>
        <dbReference type="Proteomes" id="UP000007264"/>
    </source>
</evidence>
<comment type="caution">
    <text evidence="2">The sequence shown here is derived from an EMBL/GenBank/DDBJ whole genome shotgun (WGS) entry which is preliminary data.</text>
</comment>
<feature type="compositionally biased region" description="Low complexity" evidence="1">
    <location>
        <begin position="302"/>
        <end position="332"/>
    </location>
</feature>
<dbReference type="KEGG" id="csl:COCSUDRAFT_42321"/>
<name>I0YWA3_COCSC</name>
<dbReference type="GeneID" id="17040659"/>
<dbReference type="AlphaFoldDB" id="I0YWA3"/>
<accession>I0YWA3</accession>
<dbReference type="RefSeq" id="XP_005647216.1">
    <property type="nucleotide sequence ID" value="XM_005647159.1"/>
</dbReference>
<dbReference type="PANTHER" id="PTHR35478">
    <property type="entry name" value="ZINC FINGER FYVE DOMAIN PROTEIN"/>
    <property type="match status" value="1"/>
</dbReference>
<proteinExistence type="predicted"/>
<evidence type="ECO:0000313" key="2">
    <source>
        <dbReference type="EMBL" id="EIE22672.1"/>
    </source>
</evidence>
<dbReference type="PANTHER" id="PTHR35478:SF1">
    <property type="entry name" value="ZINC FINGER FYVE DOMAIN-CONTAINING PROTEIN 26"/>
    <property type="match status" value="1"/>
</dbReference>
<dbReference type="STRING" id="574566.I0YWA3"/>
<reference evidence="2 3" key="1">
    <citation type="journal article" date="2012" name="Genome Biol.">
        <title>The genome of the polar eukaryotic microalga coccomyxa subellipsoidea reveals traits of cold adaptation.</title>
        <authorList>
            <person name="Blanc G."/>
            <person name="Agarkova I."/>
            <person name="Grimwood J."/>
            <person name="Kuo A."/>
            <person name="Brueggeman A."/>
            <person name="Dunigan D."/>
            <person name="Gurnon J."/>
            <person name="Ladunga I."/>
            <person name="Lindquist E."/>
            <person name="Lucas S."/>
            <person name="Pangilinan J."/>
            <person name="Proschold T."/>
            <person name="Salamov A."/>
            <person name="Schmutz J."/>
            <person name="Weeks D."/>
            <person name="Yamada T."/>
            <person name="Claverie J.M."/>
            <person name="Grigoriev I."/>
            <person name="Van Etten J."/>
            <person name="Lomsadze A."/>
            <person name="Borodovsky M."/>
        </authorList>
    </citation>
    <scope>NUCLEOTIDE SEQUENCE [LARGE SCALE GENOMIC DNA]</scope>
    <source>
        <strain evidence="2 3">C-169</strain>
    </source>
</reference>
<keyword evidence="3" id="KW-1185">Reference proteome</keyword>
<protein>
    <submittedName>
        <fullName evidence="2">Uncharacterized protein</fullName>
    </submittedName>
</protein>
<dbReference type="OrthoDB" id="1288778at2759"/>
<sequence length="547" mass="58065">MEMEPAAALPLQRFLACVEAAAVCDGTAHEAGVVLHEAQDWLKAIMMLDEAEENARLGKHQYLSGVLHNVAKILTNESAPADPLVALQDIGFSSGLDLDNEGRADVEASDIGDAQSPTKALDASRPCNYLSAMLTYIAQVGDEVAAADPAPSEAQNYFAMLRQLPDALLLRLVVHWGCADATAERVAALLGCNLAEEEGTAVGNMSVLPILGALGSESRAPAQPSKLSMQLPAFSELHRVSPLRATLAAALAVLQRLNGLSGGSAPLLPGSFGEAAIGASPASHGGHHGDSRGASPPRADSSRNSSPTESPSSSSSDAASQSSQATSHASSEFAAVNGNGAGLQRRKSRVKEEEQLLLFALKHAENLEPLGRWIKLQLETNPALASVSEVAAEHCRTSAKAADPRRKANKLSQAGRWKEAVAMADRDGGASDALLTGVVDGVALQLMQDSMSDGRESTSSATMDATDDDQKFLWECCCRIKDREISARLVLRHLGVWELEQAIELLVMCQTHLPQQHSLQQELQGKLSCLTFCRDVLSHEEARLEMK</sequence>
<dbReference type="Proteomes" id="UP000007264">
    <property type="component" value="Unassembled WGS sequence"/>
</dbReference>
<dbReference type="eggNOG" id="KOG1811">
    <property type="taxonomic scope" value="Eukaryota"/>
</dbReference>
<feature type="region of interest" description="Disordered" evidence="1">
    <location>
        <begin position="278"/>
        <end position="347"/>
    </location>
</feature>
<organism evidence="2 3">
    <name type="scientific">Coccomyxa subellipsoidea (strain C-169)</name>
    <name type="common">Green microalga</name>
    <dbReference type="NCBI Taxonomy" id="574566"/>
    <lineage>
        <taxon>Eukaryota</taxon>
        <taxon>Viridiplantae</taxon>
        <taxon>Chlorophyta</taxon>
        <taxon>core chlorophytes</taxon>
        <taxon>Trebouxiophyceae</taxon>
        <taxon>Trebouxiophyceae incertae sedis</taxon>
        <taxon>Coccomyxaceae</taxon>
        <taxon>Coccomyxa</taxon>
        <taxon>Coccomyxa subellipsoidea</taxon>
    </lineage>
</organism>
<dbReference type="EMBL" id="AGSI01000009">
    <property type="protein sequence ID" value="EIE22672.1"/>
    <property type="molecule type" value="Genomic_DNA"/>
</dbReference>